<dbReference type="EMBL" id="QASA01000001">
    <property type="protein sequence ID" value="RDC64107.1"/>
    <property type="molecule type" value="Genomic_DNA"/>
</dbReference>
<evidence type="ECO:0008006" key="3">
    <source>
        <dbReference type="Google" id="ProtNLM"/>
    </source>
</evidence>
<accession>A0A369QLI5</accession>
<evidence type="ECO:0000313" key="1">
    <source>
        <dbReference type="EMBL" id="RDC64107.1"/>
    </source>
</evidence>
<organism evidence="1 2">
    <name type="scientific">Adhaeribacter pallidiroseus</name>
    <dbReference type="NCBI Taxonomy" id="2072847"/>
    <lineage>
        <taxon>Bacteria</taxon>
        <taxon>Pseudomonadati</taxon>
        <taxon>Bacteroidota</taxon>
        <taxon>Cytophagia</taxon>
        <taxon>Cytophagales</taxon>
        <taxon>Hymenobacteraceae</taxon>
        <taxon>Adhaeribacter</taxon>
    </lineage>
</organism>
<reference evidence="1 2" key="1">
    <citation type="submission" date="2018-04" db="EMBL/GenBank/DDBJ databases">
        <title>Adhaeribacter sp. HMF7616 genome sequencing and assembly.</title>
        <authorList>
            <person name="Kang H."/>
            <person name="Kang J."/>
            <person name="Cha I."/>
            <person name="Kim H."/>
            <person name="Joh K."/>
        </authorList>
    </citation>
    <scope>NUCLEOTIDE SEQUENCE [LARGE SCALE GENOMIC DNA]</scope>
    <source>
        <strain evidence="1 2">HMF7616</strain>
    </source>
</reference>
<name>A0A369QLI5_9BACT</name>
<evidence type="ECO:0000313" key="2">
    <source>
        <dbReference type="Proteomes" id="UP000253919"/>
    </source>
</evidence>
<dbReference type="AlphaFoldDB" id="A0A369QLI5"/>
<comment type="caution">
    <text evidence="1">The sequence shown here is derived from an EMBL/GenBank/DDBJ whole genome shotgun (WGS) entry which is preliminary data.</text>
</comment>
<proteinExistence type="predicted"/>
<protein>
    <recommendedName>
        <fullName evidence="3">Glycosyltransferase subfamily 4-like N-terminal domain-containing protein</fullName>
    </recommendedName>
</protein>
<dbReference type="OrthoDB" id="1220440at2"/>
<gene>
    <name evidence="1" type="ORF">AHMF7616_02717</name>
</gene>
<sequence length="133" mass="15029">MPSSSVLFISYDGMTDPLGQSQVLPYLAGLSKLGYDITLLSCEKPDRFRKNKSLIEEITQTSNIDWQPISFTANPPILAKYYDLYRLKKKAFELQKVKHFSIIHCRSYVSAAIGLQLKKNLRLSSCLTCGDFG</sequence>
<dbReference type="Gene3D" id="3.40.50.2000">
    <property type="entry name" value="Glycogen Phosphorylase B"/>
    <property type="match status" value="1"/>
</dbReference>
<dbReference type="RefSeq" id="WP_147275679.1">
    <property type="nucleotide sequence ID" value="NZ_QASA01000001.1"/>
</dbReference>
<keyword evidence="2" id="KW-1185">Reference proteome</keyword>
<dbReference type="Proteomes" id="UP000253919">
    <property type="component" value="Unassembled WGS sequence"/>
</dbReference>